<dbReference type="AlphaFoldDB" id="A0A8C6F8R7"/>
<dbReference type="GeneTree" id="ENSGT01150000286916"/>
<sequence length="287" mass="32721">MIKWDLFQGCKDGSVFTNQTIHHINKMKNKNHMIISIGTEKGFVKTQDRFMIKTLNKVGIEEMYLNIIKTIYDKPIVNIILNSEKLKAFALRSRTRQGCPLFFFFFFFCVTRASHCCGLSRCGAQAWDTQAQRPGLTGLAAPWHMESSRTGARTRVPCIGRQTLNHSTTREAHFFFFFFFFWQYAGLSLLWPLPLRSTGSGCTGSAAMAHRPSRSAACGILPDRGMNPRPLHRQADFQPLRHKGSPILPLFIQHSIGSPSHSNQIRKRNKRNPNWKGRSKTVIAHDI</sequence>
<feature type="region of interest" description="Disordered" evidence="1">
    <location>
        <begin position="258"/>
        <end position="280"/>
    </location>
</feature>
<accession>A0A8C6F8R7</accession>
<feature type="compositionally biased region" description="Basic residues" evidence="1">
    <location>
        <begin position="264"/>
        <end position="279"/>
    </location>
</feature>
<keyword evidence="3" id="KW-1185">Reference proteome</keyword>
<evidence type="ECO:0000313" key="3">
    <source>
        <dbReference type="Proteomes" id="UP000694561"/>
    </source>
</evidence>
<reference evidence="2" key="1">
    <citation type="submission" date="2025-08" db="UniProtKB">
        <authorList>
            <consortium name="Ensembl"/>
        </authorList>
    </citation>
    <scope>IDENTIFICATION</scope>
</reference>
<organism evidence="2 3">
    <name type="scientific">Monodon monoceros</name>
    <name type="common">Narwhal</name>
    <name type="synonym">Ceratodon monodon</name>
    <dbReference type="NCBI Taxonomy" id="40151"/>
    <lineage>
        <taxon>Eukaryota</taxon>
        <taxon>Metazoa</taxon>
        <taxon>Chordata</taxon>
        <taxon>Craniata</taxon>
        <taxon>Vertebrata</taxon>
        <taxon>Euteleostomi</taxon>
        <taxon>Mammalia</taxon>
        <taxon>Eutheria</taxon>
        <taxon>Laurasiatheria</taxon>
        <taxon>Artiodactyla</taxon>
        <taxon>Whippomorpha</taxon>
        <taxon>Cetacea</taxon>
        <taxon>Odontoceti</taxon>
        <taxon>Monodontidae</taxon>
        <taxon>Monodon</taxon>
    </lineage>
</organism>
<evidence type="ECO:0000256" key="1">
    <source>
        <dbReference type="SAM" id="MobiDB-lite"/>
    </source>
</evidence>
<protein>
    <submittedName>
        <fullName evidence="2">Uncharacterized protein</fullName>
    </submittedName>
</protein>
<name>A0A8C6F8R7_MONMO</name>
<dbReference type="Proteomes" id="UP000694561">
    <property type="component" value="Unplaced"/>
</dbReference>
<proteinExistence type="predicted"/>
<dbReference type="PANTHER" id="PTHR19446">
    <property type="entry name" value="REVERSE TRANSCRIPTASES"/>
    <property type="match status" value="1"/>
</dbReference>
<dbReference type="Ensembl" id="ENSMMNT00015020411.1">
    <property type="protein sequence ID" value="ENSMMNP00015018584.1"/>
    <property type="gene ID" value="ENSMMNG00015013655.1"/>
</dbReference>
<evidence type="ECO:0000313" key="2">
    <source>
        <dbReference type="Ensembl" id="ENSMMNP00015018584.1"/>
    </source>
</evidence>
<reference evidence="2" key="2">
    <citation type="submission" date="2025-09" db="UniProtKB">
        <authorList>
            <consortium name="Ensembl"/>
        </authorList>
    </citation>
    <scope>IDENTIFICATION</scope>
</reference>